<dbReference type="InterPro" id="IPR019999">
    <property type="entry name" value="Anth_synth_I-like"/>
</dbReference>
<dbReference type="Proteomes" id="UP000246351">
    <property type="component" value="Unassembled WGS sequence"/>
</dbReference>
<dbReference type="PRINTS" id="PR00095">
    <property type="entry name" value="ANTSNTHASEI"/>
</dbReference>
<dbReference type="GO" id="GO:0046820">
    <property type="term" value="F:4-amino-4-deoxychorismate synthase activity"/>
    <property type="evidence" value="ECO:0007669"/>
    <property type="project" value="TreeGrafter"/>
</dbReference>
<reference evidence="2 4" key="1">
    <citation type="journal article" date="2018" name="Vet. Microbiol.">
        <title>Clonal diversity and geographic distribution of methicillin-resistant Staphylococcus pseudintermedius from Australian animals: Discovery of novel sequence types.</title>
        <authorList>
            <person name="Worthing K.A."/>
            <person name="Abraham S."/>
            <person name="Coombs G.W."/>
            <person name="Pang S."/>
            <person name="Saputra S."/>
            <person name="Jordan D."/>
            <person name="Trott D.J."/>
            <person name="Norris J.M."/>
        </authorList>
    </citation>
    <scope>NUCLEOTIDE SEQUENCE [LARGE SCALE GENOMIC DNA]</scope>
    <source>
        <strain evidence="2 4">ST71 3</strain>
    </source>
</reference>
<proteinExistence type="predicted"/>
<sequence length="382" mass="43597">MVVKFNYKYYNDPNTTTTYQYHFDQPLHQGVARELKKVGQIIEAATQYQQQGYYVALYLPYEAAPYFHEDFQTYTPDNGIYAAYYAFDAPVDAIQATTAERSQRRQGGQFQFMDDKHTITKHIRTIHDEITAGWTYQVNYTTRLKSFDQMSISALYDQLTQHTNGDYTVLIDTTEVKLASISPELFFQVGDFGNQGRTVVSKPMKGTMPRGTTVEEDERHAQALRQSEKDRAENVMIVDLLRNDIARVAKRGSVKVYHPFAIERYQTVFQMTTMVTGQITDTATYETLLHALFPCGSITGAPKVNTMRIIHRLETTPRHIYCGAIGLLHPNGRAIFNVPIRTVEQINDTLYYGVGAGITIDSDPEQEYAEFHAKMKILEGLQ</sequence>
<evidence type="ECO:0000313" key="3">
    <source>
        <dbReference type="EMBL" id="REA83316.1"/>
    </source>
</evidence>
<reference evidence="3" key="2">
    <citation type="journal article" date="2018" name="Vet. Microbiol.">
        <title>Methicillin-resistant staphylococci amongst veterinary personnel, personnel-owned pets, patients and the hospital environment of two small animal veterinary hospitals.</title>
        <authorList>
            <person name="Worthing K.A."/>
            <person name="Brown J."/>
            <person name="Gerber L."/>
            <person name="Abraham S."/>
            <person name="Trott D."/>
            <person name="Norris J.M."/>
        </authorList>
    </citation>
    <scope>NUCLEOTIDE SEQUENCE</scope>
    <source>
        <strain evidence="3">ST496-2</strain>
    </source>
</reference>
<dbReference type="EMBL" id="QQPC01000014">
    <property type="protein sequence ID" value="REA83316.1"/>
    <property type="molecule type" value="Genomic_DNA"/>
</dbReference>
<evidence type="ECO:0000313" key="5">
    <source>
        <dbReference type="Proteomes" id="UP000256409"/>
    </source>
</evidence>
<evidence type="ECO:0000259" key="1">
    <source>
        <dbReference type="Pfam" id="PF00425"/>
    </source>
</evidence>
<accession>A0A2A4EJ25</accession>
<reference evidence="5" key="3">
    <citation type="journal article" date="2018" name="Vet. Microbiol.">
        <title>Molecular epidemiology of methicillin-resistant staphylococci amongst veterinary personnel, personnel-owned pets, patients and the hospital environment of two companion animal veterinary hospitals.</title>
        <authorList>
            <person name="Worthing K.A."/>
            <person name="Brown J."/>
            <person name="Gerber L."/>
            <person name="Abraham S."/>
            <person name="Trott D."/>
            <person name="Norris J.M."/>
        </authorList>
    </citation>
    <scope>NUCLEOTIDE SEQUENCE [LARGE SCALE GENOMIC DNA]</scope>
    <source>
        <strain evidence="5">ST496-2</strain>
    </source>
</reference>
<dbReference type="STRING" id="937773.SPSINT_0423"/>
<evidence type="ECO:0000313" key="2">
    <source>
        <dbReference type="EMBL" id="PWZ98851.1"/>
    </source>
</evidence>
<dbReference type="OrthoDB" id="9803598at2"/>
<protein>
    <submittedName>
        <fullName evidence="2">Anthranilate synthase component I family protein</fullName>
    </submittedName>
</protein>
<dbReference type="InterPro" id="IPR015890">
    <property type="entry name" value="Chorismate_C"/>
</dbReference>
<evidence type="ECO:0000313" key="4">
    <source>
        <dbReference type="Proteomes" id="UP000246351"/>
    </source>
</evidence>
<dbReference type="Gene3D" id="3.60.120.10">
    <property type="entry name" value="Anthranilate synthase"/>
    <property type="match status" value="1"/>
</dbReference>
<organism evidence="2 4">
    <name type="scientific">Staphylococcus pseudintermedius</name>
    <dbReference type="NCBI Taxonomy" id="283734"/>
    <lineage>
        <taxon>Bacteria</taxon>
        <taxon>Bacillati</taxon>
        <taxon>Bacillota</taxon>
        <taxon>Bacilli</taxon>
        <taxon>Bacillales</taxon>
        <taxon>Staphylococcaceae</taxon>
        <taxon>Staphylococcus</taxon>
        <taxon>Staphylococcus intermedius group</taxon>
    </lineage>
</organism>
<dbReference type="PANTHER" id="PTHR11236">
    <property type="entry name" value="AMINOBENZOATE/ANTHRANILATE SYNTHASE"/>
    <property type="match status" value="1"/>
</dbReference>
<feature type="domain" description="Chorismate-utilising enzyme C-terminal" evidence="1">
    <location>
        <begin position="120"/>
        <end position="374"/>
    </location>
</feature>
<dbReference type="RefSeq" id="WP_037543791.1">
    <property type="nucleotide sequence ID" value="NZ_AP019372.1"/>
</dbReference>
<dbReference type="GO" id="GO:0000162">
    <property type="term" value="P:L-tryptophan biosynthetic process"/>
    <property type="evidence" value="ECO:0007669"/>
    <property type="project" value="TreeGrafter"/>
</dbReference>
<dbReference type="EMBL" id="QEIV01000480">
    <property type="protein sequence ID" value="PWZ98851.1"/>
    <property type="molecule type" value="Genomic_DNA"/>
</dbReference>
<dbReference type="InterPro" id="IPR005801">
    <property type="entry name" value="ADC_synthase"/>
</dbReference>
<dbReference type="AlphaFoldDB" id="A0A2A4EJ25"/>
<dbReference type="Pfam" id="PF00425">
    <property type="entry name" value="Chorismate_bind"/>
    <property type="match status" value="1"/>
</dbReference>
<gene>
    <name evidence="2" type="ORF">DD924_05850</name>
    <name evidence="3" type="ORF">DV961_03220</name>
</gene>
<dbReference type="Proteomes" id="UP000256409">
    <property type="component" value="Unassembled WGS sequence"/>
</dbReference>
<name>A0A2A4EJ25_STAPS</name>
<comment type="caution">
    <text evidence="2">The sequence shown here is derived from an EMBL/GenBank/DDBJ whole genome shotgun (WGS) entry which is preliminary data.</text>
</comment>
<dbReference type="SUPFAM" id="SSF56322">
    <property type="entry name" value="ADC synthase"/>
    <property type="match status" value="1"/>
</dbReference>
<dbReference type="PANTHER" id="PTHR11236:SF50">
    <property type="entry name" value="AMINODEOXYCHORISMATE SYNTHASE COMPONENT 1"/>
    <property type="match status" value="1"/>
</dbReference>